<comment type="caution">
    <text evidence="2">The sequence shown here is derived from an EMBL/GenBank/DDBJ whole genome shotgun (WGS) entry which is preliminary data.</text>
</comment>
<feature type="chain" id="PRO_5016977141" description="Integrase catalytic domain-containing protein" evidence="1">
    <location>
        <begin position="16"/>
        <end position="72"/>
    </location>
</feature>
<evidence type="ECO:0000313" key="2">
    <source>
        <dbReference type="EMBL" id="RDX83978.1"/>
    </source>
</evidence>
<organism evidence="2 3">
    <name type="scientific">Mucuna pruriens</name>
    <name type="common">Velvet bean</name>
    <name type="synonym">Dolichos pruriens</name>
    <dbReference type="NCBI Taxonomy" id="157652"/>
    <lineage>
        <taxon>Eukaryota</taxon>
        <taxon>Viridiplantae</taxon>
        <taxon>Streptophyta</taxon>
        <taxon>Embryophyta</taxon>
        <taxon>Tracheophyta</taxon>
        <taxon>Spermatophyta</taxon>
        <taxon>Magnoliopsida</taxon>
        <taxon>eudicotyledons</taxon>
        <taxon>Gunneridae</taxon>
        <taxon>Pentapetalae</taxon>
        <taxon>rosids</taxon>
        <taxon>fabids</taxon>
        <taxon>Fabales</taxon>
        <taxon>Fabaceae</taxon>
        <taxon>Papilionoideae</taxon>
        <taxon>50 kb inversion clade</taxon>
        <taxon>NPAAA clade</taxon>
        <taxon>indigoferoid/millettioid clade</taxon>
        <taxon>Phaseoleae</taxon>
        <taxon>Mucuna</taxon>
    </lineage>
</organism>
<name>A0A371G0B1_MUCPR</name>
<dbReference type="InterPro" id="IPR036397">
    <property type="entry name" value="RNaseH_sf"/>
</dbReference>
<dbReference type="Gene3D" id="3.30.420.10">
    <property type="entry name" value="Ribonuclease H-like superfamily/Ribonuclease H"/>
    <property type="match status" value="1"/>
</dbReference>
<feature type="non-terminal residue" evidence="2">
    <location>
        <position position="1"/>
    </location>
</feature>
<proteinExistence type="predicted"/>
<evidence type="ECO:0008006" key="4">
    <source>
        <dbReference type="Google" id="ProtNLM"/>
    </source>
</evidence>
<keyword evidence="1" id="KW-0732">Signal</keyword>
<dbReference type="SUPFAM" id="SSF53098">
    <property type="entry name" value="Ribonuclease H-like"/>
    <property type="match status" value="1"/>
</dbReference>
<evidence type="ECO:0000256" key="1">
    <source>
        <dbReference type="SAM" id="SignalP"/>
    </source>
</evidence>
<gene>
    <name evidence="2" type="ORF">CR513_35046</name>
</gene>
<dbReference type="AlphaFoldDB" id="A0A371G0B1"/>
<protein>
    <recommendedName>
        <fullName evidence="4">Integrase catalytic domain-containing protein</fullName>
    </recommendedName>
</protein>
<reference evidence="2" key="1">
    <citation type="submission" date="2018-05" db="EMBL/GenBank/DDBJ databases">
        <title>Draft genome of Mucuna pruriens seed.</title>
        <authorList>
            <person name="Nnadi N.E."/>
            <person name="Vos R."/>
            <person name="Hasami M.H."/>
            <person name="Devisetty U.K."/>
            <person name="Aguiy J.C."/>
        </authorList>
    </citation>
    <scope>NUCLEOTIDE SEQUENCE [LARGE SCALE GENOMIC DNA]</scope>
    <source>
        <strain evidence="2">JCA_2017</strain>
    </source>
</reference>
<keyword evidence="3" id="KW-1185">Reference proteome</keyword>
<dbReference type="EMBL" id="QJKJ01007190">
    <property type="protein sequence ID" value="RDX83978.1"/>
    <property type="molecule type" value="Genomic_DNA"/>
</dbReference>
<accession>A0A371G0B1</accession>
<feature type="signal peptide" evidence="1">
    <location>
        <begin position="1"/>
        <end position="15"/>
    </location>
</feature>
<dbReference type="Proteomes" id="UP000257109">
    <property type="component" value="Unassembled WGS sequence"/>
</dbReference>
<dbReference type="InterPro" id="IPR012337">
    <property type="entry name" value="RNaseH-like_sf"/>
</dbReference>
<dbReference type="GO" id="GO:0003676">
    <property type="term" value="F:nucleic acid binding"/>
    <property type="evidence" value="ECO:0007669"/>
    <property type="project" value="InterPro"/>
</dbReference>
<sequence>MWGIDILGSFPLTACQVKFLLVAVDYFTKWIEVELVATISLRGNPSHLSSTLKLTDKQRPQIELYSEDCENG</sequence>
<dbReference type="OrthoDB" id="1424201at2759"/>
<evidence type="ECO:0000313" key="3">
    <source>
        <dbReference type="Proteomes" id="UP000257109"/>
    </source>
</evidence>